<dbReference type="GO" id="GO:0046394">
    <property type="term" value="P:carboxylic acid biosynthetic process"/>
    <property type="evidence" value="ECO:0007669"/>
    <property type="project" value="UniProtKB-ARBA"/>
</dbReference>
<evidence type="ECO:0000313" key="10">
    <source>
        <dbReference type="Proteomes" id="UP000186400"/>
    </source>
</evidence>
<keyword evidence="9" id="KW-0032">Aminotransferase</keyword>
<dbReference type="EC" id="2.6.1.42" evidence="5"/>
<dbReference type="Pfam" id="PF01063">
    <property type="entry name" value="Aminotran_4"/>
    <property type="match status" value="1"/>
</dbReference>
<evidence type="ECO:0000256" key="3">
    <source>
        <dbReference type="ARBA" id="ARBA00005072"/>
    </source>
</evidence>
<dbReference type="InterPro" id="IPR050571">
    <property type="entry name" value="Class-IV_PLP-Dep_Aminotrnsfr"/>
</dbReference>
<dbReference type="GO" id="GO:0004084">
    <property type="term" value="F:branched-chain-amino-acid transaminase activity"/>
    <property type="evidence" value="ECO:0007669"/>
    <property type="project" value="UniProtKB-EC"/>
</dbReference>
<sequence>MKEIRLELRPEGLREVLQEAPEPLSSHGVYLVARTWQGDKVLDLDGHFQRLEDSARALGHDLHVPREQIRSILANHLPGRYQESRESRKAGDIRFRVAAMLEDPPWYGIHLEEARPVPPEILREGARCRIQRGAARNQPEVKAVSWIHRRQAFCAGGAEQGGYEYLLTDDQGRILEGATSNVYAVMDGVLRTAGEGVLQGIARKIVLRTARDLLPLELSPVKENDLPRVRELFISSATRGVVPVSRIDDHLLGPPGEITREISSRYNRWLADHLEPLVLPGSRTDSG</sequence>
<organism evidence="9 10">
    <name type="scientific">Alkalispirochaeta americana</name>
    <dbReference type="NCBI Taxonomy" id="159291"/>
    <lineage>
        <taxon>Bacteria</taxon>
        <taxon>Pseudomonadati</taxon>
        <taxon>Spirochaetota</taxon>
        <taxon>Spirochaetia</taxon>
        <taxon>Spirochaetales</taxon>
        <taxon>Spirochaetaceae</taxon>
        <taxon>Alkalispirochaeta</taxon>
    </lineage>
</organism>
<evidence type="ECO:0000256" key="8">
    <source>
        <dbReference type="ARBA" id="ARBA00049229"/>
    </source>
</evidence>
<comment type="pathway">
    <text evidence="3">Amino-acid biosynthesis; L-leucine biosynthesis; L-leucine from 3-methyl-2-oxobutanoate: step 4/4.</text>
</comment>
<dbReference type="RefSeq" id="WP_076487347.1">
    <property type="nucleotide sequence ID" value="NZ_FTMS01000001.1"/>
</dbReference>
<comment type="pathway">
    <text evidence="1">Amino-acid biosynthesis; L-isoleucine biosynthesis; L-isoleucine from 2-oxobutanoate: step 4/4.</text>
</comment>
<comment type="pathway">
    <text evidence="2">Amino-acid biosynthesis; L-valine biosynthesis; L-valine from pyruvate: step 4/4.</text>
</comment>
<evidence type="ECO:0000256" key="4">
    <source>
        <dbReference type="ARBA" id="ARBA00009320"/>
    </source>
</evidence>
<dbReference type="Gene3D" id="3.20.10.10">
    <property type="entry name" value="D-amino Acid Aminotransferase, subunit A, domain 2"/>
    <property type="match status" value="1"/>
</dbReference>
<evidence type="ECO:0000256" key="6">
    <source>
        <dbReference type="ARBA" id="ARBA00048212"/>
    </source>
</evidence>
<accession>A0A1N6N8H1</accession>
<dbReference type="Proteomes" id="UP000186400">
    <property type="component" value="Unassembled WGS sequence"/>
</dbReference>
<evidence type="ECO:0000313" key="9">
    <source>
        <dbReference type="EMBL" id="SIP88350.1"/>
    </source>
</evidence>
<keyword evidence="9" id="KW-0808">Transferase</keyword>
<dbReference type="InterPro" id="IPR043132">
    <property type="entry name" value="BCAT-like_C"/>
</dbReference>
<gene>
    <name evidence="9" type="ORF">SAMN05920897_101116</name>
</gene>
<dbReference type="PANTHER" id="PTHR42743:SF11">
    <property type="entry name" value="AMINODEOXYCHORISMATE LYASE"/>
    <property type="match status" value="1"/>
</dbReference>
<dbReference type="InterPro" id="IPR036038">
    <property type="entry name" value="Aminotransferase-like"/>
</dbReference>
<dbReference type="EMBL" id="FTMS01000001">
    <property type="protein sequence ID" value="SIP88350.1"/>
    <property type="molecule type" value="Genomic_DNA"/>
</dbReference>
<dbReference type="OrthoDB" id="368215at2"/>
<comment type="similarity">
    <text evidence="4">Belongs to the class-IV pyridoxal-phosphate-dependent aminotransferase family.</text>
</comment>
<name>A0A1N6N8H1_9SPIO</name>
<dbReference type="InterPro" id="IPR043131">
    <property type="entry name" value="BCAT-like_N"/>
</dbReference>
<proteinExistence type="inferred from homology"/>
<comment type="catalytic activity">
    <reaction evidence="8">
        <text>L-leucine + 2-oxoglutarate = 4-methyl-2-oxopentanoate + L-glutamate</text>
        <dbReference type="Rhea" id="RHEA:18321"/>
        <dbReference type="ChEBI" id="CHEBI:16810"/>
        <dbReference type="ChEBI" id="CHEBI:17865"/>
        <dbReference type="ChEBI" id="CHEBI:29985"/>
        <dbReference type="ChEBI" id="CHEBI:57427"/>
        <dbReference type="EC" id="2.6.1.42"/>
    </reaction>
</comment>
<reference evidence="9 10" key="1">
    <citation type="submission" date="2017-01" db="EMBL/GenBank/DDBJ databases">
        <authorList>
            <person name="Mah S.A."/>
            <person name="Swanson W.J."/>
            <person name="Moy G.W."/>
            <person name="Vacquier V.D."/>
        </authorList>
    </citation>
    <scope>NUCLEOTIDE SEQUENCE [LARGE SCALE GENOMIC DNA]</scope>
    <source>
        <strain evidence="9 10">ASpG1</strain>
    </source>
</reference>
<evidence type="ECO:0000256" key="5">
    <source>
        <dbReference type="ARBA" id="ARBA00013053"/>
    </source>
</evidence>
<evidence type="ECO:0000256" key="1">
    <source>
        <dbReference type="ARBA" id="ARBA00004824"/>
    </source>
</evidence>
<protein>
    <recommendedName>
        <fullName evidence="5">branched-chain-amino-acid transaminase</fullName>
        <ecNumber evidence="5">2.6.1.42</ecNumber>
    </recommendedName>
</protein>
<dbReference type="STRING" id="159291.SAMN05920897_101116"/>
<dbReference type="Gene3D" id="3.30.470.10">
    <property type="match status" value="1"/>
</dbReference>
<comment type="catalytic activity">
    <reaction evidence="7">
        <text>L-isoleucine + 2-oxoglutarate = (S)-3-methyl-2-oxopentanoate + L-glutamate</text>
        <dbReference type="Rhea" id="RHEA:24801"/>
        <dbReference type="ChEBI" id="CHEBI:16810"/>
        <dbReference type="ChEBI" id="CHEBI:29985"/>
        <dbReference type="ChEBI" id="CHEBI:35146"/>
        <dbReference type="ChEBI" id="CHEBI:58045"/>
        <dbReference type="EC" id="2.6.1.42"/>
    </reaction>
</comment>
<evidence type="ECO:0000256" key="2">
    <source>
        <dbReference type="ARBA" id="ARBA00004931"/>
    </source>
</evidence>
<keyword evidence="10" id="KW-1185">Reference proteome</keyword>
<dbReference type="InterPro" id="IPR001544">
    <property type="entry name" value="Aminotrans_IV"/>
</dbReference>
<evidence type="ECO:0000256" key="7">
    <source>
        <dbReference type="ARBA" id="ARBA00048798"/>
    </source>
</evidence>
<dbReference type="PANTHER" id="PTHR42743">
    <property type="entry name" value="AMINO-ACID AMINOTRANSFERASE"/>
    <property type="match status" value="1"/>
</dbReference>
<comment type="catalytic activity">
    <reaction evidence="6">
        <text>L-valine + 2-oxoglutarate = 3-methyl-2-oxobutanoate + L-glutamate</text>
        <dbReference type="Rhea" id="RHEA:24813"/>
        <dbReference type="ChEBI" id="CHEBI:11851"/>
        <dbReference type="ChEBI" id="CHEBI:16810"/>
        <dbReference type="ChEBI" id="CHEBI:29985"/>
        <dbReference type="ChEBI" id="CHEBI:57762"/>
        <dbReference type="EC" id="2.6.1.42"/>
    </reaction>
</comment>
<dbReference type="AlphaFoldDB" id="A0A1N6N8H1"/>
<dbReference type="SUPFAM" id="SSF56752">
    <property type="entry name" value="D-aminoacid aminotransferase-like PLP-dependent enzymes"/>
    <property type="match status" value="1"/>
</dbReference>